<dbReference type="OrthoDB" id="7445930at2"/>
<accession>A0A1G7L4Q7</accession>
<keyword evidence="1" id="KW-0175">Coiled coil</keyword>
<evidence type="ECO:0000259" key="2">
    <source>
        <dbReference type="Pfam" id="PF14452"/>
    </source>
</evidence>
<sequence>MENKEQCNDENFKEELAHLKEEIQHEKSEIEFEEKQIQHEKKEIEYLEEKAEELEHSRCDFTIIVNAEEKDYHEREISFKKVIELAFGSMIENGTKAYTVTYKKGPKENPEGSMISGQVVKVQDKMRFNATQTNKS</sequence>
<dbReference type="STRING" id="1391627.SAMN05216464_11833"/>
<evidence type="ECO:0000313" key="4">
    <source>
        <dbReference type="Proteomes" id="UP000199072"/>
    </source>
</evidence>
<evidence type="ECO:0000313" key="3">
    <source>
        <dbReference type="EMBL" id="SDF44336.1"/>
    </source>
</evidence>
<proteinExistence type="predicted"/>
<dbReference type="AlphaFoldDB" id="A0A1G7L4Q7"/>
<reference evidence="3 4" key="1">
    <citation type="submission" date="2016-10" db="EMBL/GenBank/DDBJ databases">
        <authorList>
            <person name="de Groot N.N."/>
        </authorList>
    </citation>
    <scope>NUCLEOTIDE SEQUENCE [LARGE SCALE GENOMIC DNA]</scope>
    <source>
        <strain evidence="3 4">47C3B</strain>
    </source>
</reference>
<name>A0A1G7L4Q7_9SPHI</name>
<feature type="coiled-coil region" evidence="1">
    <location>
        <begin position="9"/>
        <end position="57"/>
    </location>
</feature>
<gene>
    <name evidence="3" type="ORF">SAMN05216464_11833</name>
</gene>
<dbReference type="EMBL" id="FNAI01000018">
    <property type="protein sequence ID" value="SDF44336.1"/>
    <property type="molecule type" value="Genomic_DNA"/>
</dbReference>
<dbReference type="RefSeq" id="WP_091155419.1">
    <property type="nucleotide sequence ID" value="NZ_FNAI01000018.1"/>
</dbReference>
<organism evidence="3 4">
    <name type="scientific">Mucilaginibacter pineti</name>
    <dbReference type="NCBI Taxonomy" id="1391627"/>
    <lineage>
        <taxon>Bacteria</taxon>
        <taxon>Pseudomonadati</taxon>
        <taxon>Bacteroidota</taxon>
        <taxon>Sphingobacteriia</taxon>
        <taxon>Sphingobacteriales</taxon>
        <taxon>Sphingobacteriaceae</taxon>
        <taxon>Mucilaginibacter</taxon>
    </lineage>
</organism>
<evidence type="ECO:0000256" key="1">
    <source>
        <dbReference type="SAM" id="Coils"/>
    </source>
</evidence>
<dbReference type="Proteomes" id="UP000199072">
    <property type="component" value="Unassembled WGS sequence"/>
</dbReference>
<keyword evidence="4" id="KW-1185">Reference proteome</keyword>
<protein>
    <submittedName>
        <fullName evidence="3">Multiubiquitin</fullName>
    </submittedName>
</protein>
<dbReference type="InterPro" id="IPR027802">
    <property type="entry name" value="Multi-ubiquitin_dom"/>
</dbReference>
<feature type="domain" description="Multi-ubiquitin" evidence="2">
    <location>
        <begin position="61"/>
        <end position="133"/>
    </location>
</feature>
<dbReference type="Pfam" id="PF14452">
    <property type="entry name" value="Multi_ubiq"/>
    <property type="match status" value="1"/>
</dbReference>